<dbReference type="Gene3D" id="1.20.1280.50">
    <property type="match status" value="1"/>
</dbReference>
<evidence type="ECO:0000313" key="1">
    <source>
        <dbReference type="EMBL" id="TDL18382.1"/>
    </source>
</evidence>
<accession>A0A4Y7PU40</accession>
<sequence>MVDFQSRKVQHTSPIYLIPSDIAFHIFDYCLPQEEFPRPSIRSAPLQLSLVCQSWRKWVIATPWLWRKILLCTREFESPEGGRMSIPESSLDAMALEVWMKRASALTMSVQIRYTIAASVPHTTHILETDSPRVFRVIVENPTRWKDLRLCLPSADLYWGCTVIQRNVPNLELFEVNDASIPAFNETPVRLDPRVAGTLCTLLIHASVTYKHPDASCTPFVRLRTLSVKHTYPWECLHLLKYCPVLEDLSLHFHDLTEKAIPFVYPTITLPSLQNFYLAHTGTLENGGSVYPQTPYDVEIGQLLDHLNLPNLRGFYLWMAVQGFARYSSDYYSDELEWDYLSRLITRSNCSLSKLELRSPYLDTTSIMNSLRLSPHLSYLGIPADEDLERDIPQMFPNLDSLRIFNEDTGSND</sequence>
<dbReference type="OrthoDB" id="3139566at2759"/>
<proteinExistence type="predicted"/>
<dbReference type="EMBL" id="ML170208">
    <property type="protein sequence ID" value="TDL18382.1"/>
    <property type="molecule type" value="Genomic_DNA"/>
</dbReference>
<gene>
    <name evidence="1" type="ORF">BD410DRAFT_793263</name>
</gene>
<dbReference type="STRING" id="50990.A0A4Y7PU40"/>
<dbReference type="AlphaFoldDB" id="A0A4Y7PU40"/>
<dbReference type="Gene3D" id="3.80.10.10">
    <property type="entry name" value="Ribonuclease Inhibitor"/>
    <property type="match status" value="1"/>
</dbReference>
<keyword evidence="2" id="KW-1185">Reference proteome</keyword>
<dbReference type="SUPFAM" id="SSF52047">
    <property type="entry name" value="RNI-like"/>
    <property type="match status" value="1"/>
</dbReference>
<dbReference type="InterPro" id="IPR032675">
    <property type="entry name" value="LRR_dom_sf"/>
</dbReference>
<name>A0A4Y7PU40_9AGAM</name>
<dbReference type="Proteomes" id="UP000294933">
    <property type="component" value="Unassembled WGS sequence"/>
</dbReference>
<reference evidence="1 2" key="1">
    <citation type="submission" date="2018-06" db="EMBL/GenBank/DDBJ databases">
        <title>A transcriptomic atlas of mushroom development highlights an independent origin of complex multicellularity.</title>
        <authorList>
            <consortium name="DOE Joint Genome Institute"/>
            <person name="Krizsan K."/>
            <person name="Almasi E."/>
            <person name="Merenyi Z."/>
            <person name="Sahu N."/>
            <person name="Viragh M."/>
            <person name="Koszo T."/>
            <person name="Mondo S."/>
            <person name="Kiss B."/>
            <person name="Balint B."/>
            <person name="Kues U."/>
            <person name="Barry K."/>
            <person name="Hegedus J.C."/>
            <person name="Henrissat B."/>
            <person name="Johnson J."/>
            <person name="Lipzen A."/>
            <person name="Ohm R."/>
            <person name="Nagy I."/>
            <person name="Pangilinan J."/>
            <person name="Yan J."/>
            <person name="Xiong Y."/>
            <person name="Grigoriev I.V."/>
            <person name="Hibbett D.S."/>
            <person name="Nagy L.G."/>
        </authorList>
    </citation>
    <scope>NUCLEOTIDE SEQUENCE [LARGE SCALE GENOMIC DNA]</scope>
    <source>
        <strain evidence="1 2">SZMC22713</strain>
    </source>
</reference>
<dbReference type="VEuPathDB" id="FungiDB:BD410DRAFT_793263"/>
<protein>
    <submittedName>
        <fullName evidence="1">Uncharacterized protein</fullName>
    </submittedName>
</protein>
<evidence type="ECO:0000313" key="2">
    <source>
        <dbReference type="Proteomes" id="UP000294933"/>
    </source>
</evidence>
<organism evidence="1 2">
    <name type="scientific">Rickenella mellea</name>
    <dbReference type="NCBI Taxonomy" id="50990"/>
    <lineage>
        <taxon>Eukaryota</taxon>
        <taxon>Fungi</taxon>
        <taxon>Dikarya</taxon>
        <taxon>Basidiomycota</taxon>
        <taxon>Agaricomycotina</taxon>
        <taxon>Agaricomycetes</taxon>
        <taxon>Hymenochaetales</taxon>
        <taxon>Rickenellaceae</taxon>
        <taxon>Rickenella</taxon>
    </lineage>
</organism>